<dbReference type="Proteomes" id="UP000008645">
    <property type="component" value="Chromosome"/>
</dbReference>
<dbReference type="HOGENOM" id="CLU_2974592_0_0_14"/>
<accession>F0V1T0</accession>
<dbReference type="KEGG" id="msk:MSUIS_05180"/>
<proteinExistence type="predicted"/>
<gene>
    <name evidence="1" type="ORF">MSUIS_05180</name>
</gene>
<dbReference type="AlphaFoldDB" id="F0V1T0"/>
<protein>
    <submittedName>
        <fullName evidence="1">Uncharacterized protein</fullName>
    </submittedName>
</protein>
<sequence length="58" mass="6830">MSFKVNFPKPRSSELLSTLKNLRIQKNKCEKIITFSHPNVLYYMEINNFTTKALKIPN</sequence>
<organism evidence="1 2">
    <name type="scientific">Mycoplasma suis (strain KI_3806)</name>
    <dbReference type="NCBI Taxonomy" id="708248"/>
    <lineage>
        <taxon>Bacteria</taxon>
        <taxon>Bacillati</taxon>
        <taxon>Mycoplasmatota</taxon>
        <taxon>Mollicutes</taxon>
        <taxon>Mycoplasmataceae</taxon>
        <taxon>Mycoplasma</taxon>
    </lineage>
</organism>
<reference evidence="1 2" key="1">
    <citation type="journal article" date="2011" name="J. Bacteriol.">
        <title>Complete genome sequence of the hemotrophic Mycoplasma suis strain KI3806.</title>
        <authorList>
            <person name="Oehlerking J."/>
            <person name="Kube M."/>
            <person name="Felder K.M."/>
            <person name="Matter D."/>
            <person name="Wittenbrink M.M."/>
            <person name="Schwarzenbach S."/>
            <person name="Kramer M.M."/>
            <person name="Hoelzle K."/>
            <person name="Hoelzle L.E."/>
        </authorList>
    </citation>
    <scope>NUCLEOTIDE SEQUENCE [LARGE SCALE GENOMIC DNA]</scope>
    <source>
        <strain evidence="2">KI_3806</strain>
    </source>
</reference>
<name>F0V1T0_MYCS3</name>
<evidence type="ECO:0000313" key="2">
    <source>
        <dbReference type="Proteomes" id="UP000008645"/>
    </source>
</evidence>
<evidence type="ECO:0000313" key="1">
    <source>
        <dbReference type="EMBL" id="CBZ40611.1"/>
    </source>
</evidence>
<dbReference type="EMBL" id="FQ790233">
    <property type="protein sequence ID" value="CBZ40611.1"/>
    <property type="molecule type" value="Genomic_DNA"/>
</dbReference>